<comment type="caution">
    <text evidence="2">The sequence shown here is derived from an EMBL/GenBank/DDBJ whole genome shotgun (WGS) entry which is preliminary data.</text>
</comment>
<organism evidence="2 3">
    <name type="scientific">Limnospira maxima CS-328</name>
    <dbReference type="NCBI Taxonomy" id="513049"/>
    <lineage>
        <taxon>Bacteria</taxon>
        <taxon>Bacillati</taxon>
        <taxon>Cyanobacteriota</taxon>
        <taxon>Cyanophyceae</taxon>
        <taxon>Oscillatoriophycideae</taxon>
        <taxon>Oscillatoriales</taxon>
        <taxon>Sirenicapillariaceae</taxon>
        <taxon>Limnospira</taxon>
    </lineage>
</organism>
<feature type="repeat" description="TPR" evidence="1">
    <location>
        <begin position="35"/>
        <end position="68"/>
    </location>
</feature>
<feature type="repeat" description="TPR" evidence="1">
    <location>
        <begin position="3"/>
        <end position="34"/>
    </location>
</feature>
<name>B5VY91_LIMMA</name>
<dbReference type="InterPro" id="IPR011990">
    <property type="entry name" value="TPR-like_helical_dom_sf"/>
</dbReference>
<dbReference type="SUPFAM" id="SSF48452">
    <property type="entry name" value="TPR-like"/>
    <property type="match status" value="1"/>
</dbReference>
<dbReference type="PROSITE" id="PS50005">
    <property type="entry name" value="TPR"/>
    <property type="match status" value="2"/>
</dbReference>
<dbReference type="Pfam" id="PF13414">
    <property type="entry name" value="TPR_11"/>
    <property type="match status" value="1"/>
</dbReference>
<dbReference type="EMBL" id="ABYK01000008">
    <property type="protein sequence ID" value="EDZ95793.1"/>
    <property type="molecule type" value="Genomic_DNA"/>
</dbReference>
<sequence length="751" mass="86584">MVSDFDRGNQLLQSGKLEEAVDAFQKAIALHPHFHWSHYKLGEALEKLGRLEEAVVAYKNAISCNPKLYGADEKLTGDKIYKLLVDFNGFINIAEYSSTELEPRIVTRIQDPYSDLKYLSIYREPGYQPFHVQKSLKELQKSKFGFVLFWVCLDSGSFIQWNIDVNGNYISQERVLEKSAIKELFPHLLWVNFPGYKKILLNLIKDDIFKNEADSFLSIALNILSSQQNIENTNTNSIRDNSIRDFSIVEYFCKHPNLYASTNYLNLTLYNRMTDVLGSDSFSSIGDAEIYQEIKEKGDLVYFESNQNHMNQNQISDFQTIENLLTSESSRGRFYRECNCRNYANNIKYSVIRLLTGYAWCKCPFTGKILKSNKSILVTGTVYIAYYFESLYPFFMLSYGGWCSQINAIYLPMSNVCMQLHSLWQWSDLEIIIKLLITIFNNNQNMISSYLKNSVKNNCLIIDCKKNLGHYIWQDLSGLGLLFDETNLYQHIQSCLINPESRYKKHQFNPENIFPELKNFHCISGEGNKTEITLRHNLFVFKIEDIIISKFIPSRIQGISSKNFGILDLLSAEKQAGSKILMINLRSHNKIWVNAVEVLSEFFNDFNNSEDCKLQKLIVLYDGFEDIKHQINLIKEKVSNSQITHIDCTGLSLIETCAVVEMIDGFINTIGSGLVIPTWIYNKPGIAHGDPVHLNQKKLWKYVAPKGYNSDSVIWLEKSEINCLEGDKFYGDYEINKEVIIKKISTILNQD</sequence>
<keyword evidence="3" id="KW-1185">Reference proteome</keyword>
<reference evidence="2 3" key="1">
    <citation type="journal article" date="2011" name="Appl. Environ. Microbiol.">
        <title>Contribution of a Sodium Ion Gradient to Energy Conservation during Fermentation in the Cyanobacterium Arthrospira (Spirulina) maxima CS-328.</title>
        <authorList>
            <person name="Carrieri D."/>
            <person name="Ananyev G."/>
            <person name="Lenz O."/>
            <person name="Bryant D.A."/>
            <person name="Dismukes G.C."/>
        </authorList>
    </citation>
    <scope>NUCLEOTIDE SEQUENCE [LARGE SCALE GENOMIC DNA]</scope>
    <source>
        <strain evidence="2 3">CS-328</strain>
    </source>
</reference>
<evidence type="ECO:0000313" key="2">
    <source>
        <dbReference type="EMBL" id="EDZ95793.1"/>
    </source>
</evidence>
<accession>B5VY91</accession>
<gene>
    <name evidence="2" type="ORF">AmaxDRAFT_1483</name>
</gene>
<dbReference type="AlphaFoldDB" id="B5VY91"/>
<dbReference type="SMART" id="SM00028">
    <property type="entry name" value="TPR"/>
    <property type="match status" value="2"/>
</dbReference>
<proteinExistence type="predicted"/>
<dbReference type="RefSeq" id="WP_006668725.1">
    <property type="nucleotide sequence ID" value="NZ_ABYK01000008.1"/>
</dbReference>
<dbReference type="InterPro" id="IPR019734">
    <property type="entry name" value="TPR_rpt"/>
</dbReference>
<evidence type="ECO:0000313" key="3">
    <source>
        <dbReference type="Proteomes" id="UP000004061"/>
    </source>
</evidence>
<evidence type="ECO:0000256" key="1">
    <source>
        <dbReference type="PROSITE-ProRule" id="PRU00339"/>
    </source>
</evidence>
<protein>
    <submittedName>
        <fullName evidence="2">TPR repeat-containing protein</fullName>
    </submittedName>
</protein>
<dbReference type="Gene3D" id="1.25.40.10">
    <property type="entry name" value="Tetratricopeptide repeat domain"/>
    <property type="match status" value="1"/>
</dbReference>
<keyword evidence="1" id="KW-0802">TPR repeat</keyword>
<dbReference type="Proteomes" id="UP000004061">
    <property type="component" value="Unassembled WGS sequence"/>
</dbReference>